<evidence type="ECO:0000313" key="2">
    <source>
        <dbReference type="Proteomes" id="UP000254255"/>
    </source>
</evidence>
<protein>
    <submittedName>
        <fullName evidence="1">Uncharacterized protein</fullName>
    </submittedName>
</protein>
<name>A0A377BKY3_ECOLX</name>
<reference evidence="1 2" key="1">
    <citation type="submission" date="2018-06" db="EMBL/GenBank/DDBJ databases">
        <authorList>
            <consortium name="Pathogen Informatics"/>
            <person name="Doyle S."/>
        </authorList>
    </citation>
    <scope>NUCLEOTIDE SEQUENCE [LARGE SCALE GENOMIC DNA]</scope>
    <source>
        <strain evidence="1 2">NCTC13148</strain>
    </source>
</reference>
<evidence type="ECO:0000313" key="1">
    <source>
        <dbReference type="EMBL" id="STL69778.1"/>
    </source>
</evidence>
<organism evidence="1 2">
    <name type="scientific">Escherichia coli</name>
    <dbReference type="NCBI Taxonomy" id="562"/>
    <lineage>
        <taxon>Bacteria</taxon>
        <taxon>Pseudomonadati</taxon>
        <taxon>Pseudomonadota</taxon>
        <taxon>Gammaproteobacteria</taxon>
        <taxon>Enterobacterales</taxon>
        <taxon>Enterobacteriaceae</taxon>
        <taxon>Escherichia</taxon>
    </lineage>
</organism>
<accession>A0A377BKY3</accession>
<dbReference type="AlphaFoldDB" id="A0A377BKY3"/>
<gene>
    <name evidence="1" type="ORF">NCTC13148_01113</name>
</gene>
<proteinExistence type="predicted"/>
<dbReference type="Proteomes" id="UP000254255">
    <property type="component" value="Unassembled WGS sequence"/>
</dbReference>
<dbReference type="EMBL" id="UGET01000004">
    <property type="protein sequence ID" value="STL69778.1"/>
    <property type="molecule type" value="Genomic_DNA"/>
</dbReference>
<sequence length="50" mass="5482">MHADVTVLVDFSKTQITNIQTTTVIKIKLGRHIQNGAGIHVRAKGDTLLK</sequence>